<accession>A0A2T4AC06</accession>
<dbReference type="Proteomes" id="UP000241690">
    <property type="component" value="Unassembled WGS sequence"/>
</dbReference>
<dbReference type="GeneID" id="36623622"/>
<keyword evidence="3" id="KW-1185">Reference proteome</keyword>
<organism evidence="2 3">
    <name type="scientific">Trichoderma harzianum CBS 226.95</name>
    <dbReference type="NCBI Taxonomy" id="983964"/>
    <lineage>
        <taxon>Eukaryota</taxon>
        <taxon>Fungi</taxon>
        <taxon>Dikarya</taxon>
        <taxon>Ascomycota</taxon>
        <taxon>Pezizomycotina</taxon>
        <taxon>Sordariomycetes</taxon>
        <taxon>Hypocreomycetidae</taxon>
        <taxon>Hypocreales</taxon>
        <taxon>Hypocreaceae</taxon>
        <taxon>Trichoderma</taxon>
    </lineage>
</organism>
<gene>
    <name evidence="2" type="ORF">M431DRAFT_424714</name>
</gene>
<feature type="transmembrane region" description="Helical" evidence="1">
    <location>
        <begin position="20"/>
        <end position="44"/>
    </location>
</feature>
<name>A0A2T4AC06_TRIHA</name>
<sequence>MAAPKVPSSPRTVARMCQDLLITWLLAPIAAVLITAVDGGFLLAQRHSPWGWRWRLKVAILHDRDTKYQGLSRPPQSPPPLHRVKMLADAYLETPRDFGISRLKRGKRTHKKRGPECYCIMSRHDSPKYNLTKPFEQVEISIGYVRSHTHRICVRMIVSAPGLVVATARYENVYVTGGGPAGIHYVIEIWHIGS</sequence>
<keyword evidence="1" id="KW-0812">Transmembrane</keyword>
<dbReference type="EMBL" id="KZ679680">
    <property type="protein sequence ID" value="PTB54609.1"/>
    <property type="molecule type" value="Genomic_DNA"/>
</dbReference>
<dbReference type="RefSeq" id="XP_024774286.1">
    <property type="nucleotide sequence ID" value="XM_024915056.1"/>
</dbReference>
<keyword evidence="1" id="KW-0472">Membrane</keyword>
<evidence type="ECO:0000313" key="3">
    <source>
        <dbReference type="Proteomes" id="UP000241690"/>
    </source>
</evidence>
<proteinExistence type="predicted"/>
<dbReference type="AlphaFoldDB" id="A0A2T4AC06"/>
<evidence type="ECO:0000313" key="2">
    <source>
        <dbReference type="EMBL" id="PTB54609.1"/>
    </source>
</evidence>
<keyword evidence="1" id="KW-1133">Transmembrane helix</keyword>
<evidence type="ECO:0000256" key="1">
    <source>
        <dbReference type="SAM" id="Phobius"/>
    </source>
</evidence>
<protein>
    <submittedName>
        <fullName evidence="2">Uncharacterized protein</fullName>
    </submittedName>
</protein>
<reference evidence="2 3" key="1">
    <citation type="submission" date="2016-07" db="EMBL/GenBank/DDBJ databases">
        <title>Multiple horizontal gene transfer events from other fungi enriched the ability of initially mycotrophic Trichoderma (Ascomycota) to feed on dead plant biomass.</title>
        <authorList>
            <consortium name="DOE Joint Genome Institute"/>
            <person name="Aerts A."/>
            <person name="Atanasova L."/>
            <person name="Chenthamara K."/>
            <person name="Zhang J."/>
            <person name="Grujic M."/>
            <person name="Henrissat B."/>
            <person name="Kuo A."/>
            <person name="Salamov A."/>
            <person name="Lipzen A."/>
            <person name="Labutti K."/>
            <person name="Barry K."/>
            <person name="Miao Y."/>
            <person name="Rahimi M.J."/>
            <person name="Shen Q."/>
            <person name="Grigoriev I.V."/>
            <person name="Kubicek C.P."/>
            <person name="Druzhinina I.S."/>
        </authorList>
    </citation>
    <scope>NUCLEOTIDE SEQUENCE [LARGE SCALE GENOMIC DNA]</scope>
    <source>
        <strain evidence="2 3">CBS 226.95</strain>
    </source>
</reference>